<evidence type="ECO:0000313" key="2">
    <source>
        <dbReference type="EMBL" id="MEN2767935.1"/>
    </source>
</evidence>
<dbReference type="InterPro" id="IPR007436">
    <property type="entry name" value="DUF485"/>
</dbReference>
<protein>
    <submittedName>
        <fullName evidence="2">DUF485 domain-containing protein</fullName>
    </submittedName>
</protein>
<name>A0ABU9XIX3_9BACI</name>
<reference evidence="2 3" key="1">
    <citation type="submission" date="2024-05" db="EMBL/GenBank/DDBJ databases">
        <authorList>
            <person name="Haq I."/>
            <person name="Ullah Z."/>
            <person name="Ahmad R."/>
            <person name="Li M."/>
            <person name="Tong Y."/>
        </authorList>
    </citation>
    <scope>NUCLEOTIDE SEQUENCE [LARGE SCALE GENOMIC DNA]</scope>
    <source>
        <strain evidence="2 3">16A2E</strain>
    </source>
</reference>
<keyword evidence="1" id="KW-1133">Transmembrane helix</keyword>
<keyword evidence="3" id="KW-1185">Reference proteome</keyword>
<dbReference type="Pfam" id="PF04341">
    <property type="entry name" value="DUF485"/>
    <property type="match status" value="1"/>
</dbReference>
<dbReference type="RefSeq" id="WP_345825401.1">
    <property type="nucleotide sequence ID" value="NZ_JBDIML010000003.1"/>
</dbReference>
<dbReference type="PANTHER" id="PTHR38441">
    <property type="entry name" value="INTEGRAL MEMBRANE PROTEIN-RELATED"/>
    <property type="match status" value="1"/>
</dbReference>
<keyword evidence="1" id="KW-0812">Transmembrane</keyword>
<feature type="transmembrane region" description="Helical" evidence="1">
    <location>
        <begin position="20"/>
        <end position="38"/>
    </location>
</feature>
<evidence type="ECO:0000256" key="1">
    <source>
        <dbReference type="SAM" id="Phobius"/>
    </source>
</evidence>
<feature type="transmembrane region" description="Helical" evidence="1">
    <location>
        <begin position="50"/>
        <end position="71"/>
    </location>
</feature>
<dbReference type="EMBL" id="JBDIML010000003">
    <property type="protein sequence ID" value="MEN2767935.1"/>
    <property type="molecule type" value="Genomic_DNA"/>
</dbReference>
<accession>A0ABU9XIX3</accession>
<keyword evidence="1" id="KW-0472">Membrane</keyword>
<comment type="caution">
    <text evidence="2">The sequence shown here is derived from an EMBL/GenBank/DDBJ whole genome shotgun (WGS) entry which is preliminary data.</text>
</comment>
<dbReference type="Proteomes" id="UP001444625">
    <property type="component" value="Unassembled WGS sequence"/>
</dbReference>
<sequence>MEERVKELIRQKKRMMTISLGIVFMFYFILPLSLIYFPDVMNRTSVIDGLTWAWLYSFLQIPMTWIVGWIYHNRAKRFDQQIEEINQGE</sequence>
<dbReference type="PANTHER" id="PTHR38441:SF1">
    <property type="entry name" value="MEMBRANE PROTEIN"/>
    <property type="match status" value="1"/>
</dbReference>
<gene>
    <name evidence="2" type="ORF">ABC228_12095</name>
</gene>
<proteinExistence type="predicted"/>
<evidence type="ECO:0000313" key="3">
    <source>
        <dbReference type="Proteomes" id="UP001444625"/>
    </source>
</evidence>
<organism evidence="2 3">
    <name type="scientific">Ornithinibacillus xuwenensis</name>
    <dbReference type="NCBI Taxonomy" id="3144668"/>
    <lineage>
        <taxon>Bacteria</taxon>
        <taxon>Bacillati</taxon>
        <taxon>Bacillota</taxon>
        <taxon>Bacilli</taxon>
        <taxon>Bacillales</taxon>
        <taxon>Bacillaceae</taxon>
        <taxon>Ornithinibacillus</taxon>
    </lineage>
</organism>